<organism evidence="1">
    <name type="scientific">uncultured bacterium Contig1770</name>
    <dbReference type="NCBI Taxonomy" id="1393510"/>
    <lineage>
        <taxon>Bacteria</taxon>
        <taxon>environmental samples</taxon>
    </lineage>
</organism>
<accession>W0FMS7</accession>
<evidence type="ECO:0000313" key="1">
    <source>
        <dbReference type="EMBL" id="AHF24295.1"/>
    </source>
</evidence>
<name>W0FMS7_9BACT</name>
<reference evidence="1" key="1">
    <citation type="journal article" date="2013" name="PLoS ONE">
        <title>Metagenomic insights into the carbohydrate-active enzymes carried by the microorganisms adhering to solid digesta in the rumen of cows.</title>
        <authorList>
            <person name="Wang L."/>
            <person name="Hatem A."/>
            <person name="Catalyurek U.V."/>
            <person name="Morrison M."/>
            <person name="Yu Z."/>
        </authorList>
    </citation>
    <scope>NUCLEOTIDE SEQUENCE</scope>
</reference>
<dbReference type="AlphaFoldDB" id="W0FMS7"/>
<protein>
    <submittedName>
        <fullName evidence="1">Uncharacterized protein</fullName>
    </submittedName>
</protein>
<proteinExistence type="predicted"/>
<dbReference type="EMBL" id="KC246789">
    <property type="protein sequence ID" value="AHF24295.1"/>
    <property type="molecule type" value="Genomic_DNA"/>
</dbReference>
<sequence>MVREIEIYGKRVAVAGGPLAVWAYWREFDSDLWADLRAANTDDGPILAVWLQVVWAMAKAADEATPEFGKWLGSFEEFDLGDVTAVAVMDQAFFAAFFRRRQASRAERARRAIGRWLESIAQRLSGAADGDVAR</sequence>